<reference evidence="2" key="1">
    <citation type="journal article" date="2013" name="Genome Announc.">
        <title>Draft Genome Sequence of Agarivorans albus Strain MKT 106T, an Agarolytic Marine Bacterium.</title>
        <authorList>
            <person name="Yasuike M."/>
            <person name="Nakamura Y."/>
            <person name="Kai W."/>
            <person name="Fujiwara A."/>
            <person name="Fukui Y."/>
            <person name="Satomi M."/>
            <person name="Sano M."/>
        </authorList>
    </citation>
    <scope>NUCLEOTIDE SEQUENCE [LARGE SCALE GENOMIC DNA]</scope>
</reference>
<evidence type="ECO:0000313" key="2">
    <source>
        <dbReference type="EMBL" id="GAD02755.1"/>
    </source>
</evidence>
<keyword evidence="2" id="KW-0808">Transferase</keyword>
<dbReference type="EMBL" id="BARX01000019">
    <property type="protein sequence ID" value="GAD02755.1"/>
    <property type="molecule type" value="Genomic_DNA"/>
</dbReference>
<proteinExistence type="predicted"/>
<accession>R9PN74</accession>
<sequence length="86" mass="9321">MLAIGSQGEALAFKPVTALWVIAVPLVDMAGVTIRFKRKGQSPLKSDSDHLHQIFMRAAFTSKQTLICITLLSFSISMVGVLLNCS</sequence>
<dbReference type="Proteomes" id="UP000014461">
    <property type="component" value="Unassembled WGS sequence"/>
</dbReference>
<comment type="caution">
    <text evidence="2">The sequence shown here is derived from an EMBL/GenBank/DDBJ whole genome shotgun (WGS) entry which is preliminary data.</text>
</comment>
<dbReference type="EC" id="2.7.8.-" evidence="2"/>
<evidence type="ECO:0000313" key="3">
    <source>
        <dbReference type="Proteomes" id="UP000014461"/>
    </source>
</evidence>
<keyword evidence="1" id="KW-1133">Transmembrane helix</keyword>
<evidence type="ECO:0000256" key="1">
    <source>
        <dbReference type="SAM" id="Phobius"/>
    </source>
</evidence>
<feature type="transmembrane region" description="Helical" evidence="1">
    <location>
        <begin position="65"/>
        <end position="83"/>
    </location>
</feature>
<gene>
    <name evidence="2" type="ORF">AALB_2835</name>
</gene>
<keyword evidence="1" id="KW-0472">Membrane</keyword>
<protein>
    <submittedName>
        <fullName evidence="2">Undecaprenyl-phosphate N-acetylglucosaminyl 1-phosphate transferase</fullName>
        <ecNumber evidence="2">2.7.8.-</ecNumber>
    </submittedName>
</protein>
<dbReference type="AlphaFoldDB" id="R9PN74"/>
<feature type="transmembrane region" description="Helical" evidence="1">
    <location>
        <begin position="18"/>
        <end position="36"/>
    </location>
</feature>
<organism evidence="2 3">
    <name type="scientific">Agarivorans albus MKT 106</name>
    <dbReference type="NCBI Taxonomy" id="1331007"/>
    <lineage>
        <taxon>Bacteria</taxon>
        <taxon>Pseudomonadati</taxon>
        <taxon>Pseudomonadota</taxon>
        <taxon>Gammaproteobacteria</taxon>
        <taxon>Alteromonadales</taxon>
        <taxon>Alteromonadaceae</taxon>
        <taxon>Agarivorans</taxon>
    </lineage>
</organism>
<name>R9PN74_AGAAL</name>
<keyword evidence="1" id="KW-0812">Transmembrane</keyword>
<keyword evidence="3" id="KW-1185">Reference proteome</keyword>
<dbReference type="GO" id="GO:0016740">
    <property type="term" value="F:transferase activity"/>
    <property type="evidence" value="ECO:0007669"/>
    <property type="project" value="UniProtKB-KW"/>
</dbReference>
<dbReference type="STRING" id="1331007.AALB_2835"/>